<evidence type="ECO:0000313" key="8">
    <source>
        <dbReference type="Proteomes" id="UP000290540"/>
    </source>
</evidence>
<evidence type="ECO:0000259" key="6">
    <source>
        <dbReference type="PROSITE" id="PS51059"/>
    </source>
</evidence>
<feature type="domain" description="PARP catalytic" evidence="6">
    <location>
        <begin position="19"/>
        <end position="210"/>
    </location>
</feature>
<dbReference type="GO" id="GO:0005730">
    <property type="term" value="C:nucleolus"/>
    <property type="evidence" value="ECO:0007669"/>
    <property type="project" value="TreeGrafter"/>
</dbReference>
<dbReference type="Pfam" id="PF00644">
    <property type="entry name" value="PARP"/>
    <property type="match status" value="1"/>
</dbReference>
<dbReference type="AlphaFoldDB" id="A0A4Q2V1U2"/>
<dbReference type="Proteomes" id="UP000290540">
    <property type="component" value="Unassembled WGS sequence"/>
</dbReference>
<gene>
    <name evidence="7" type="ORF">BFJ63_vAg18537</name>
</gene>
<accession>A0A4Q2V1U2</accession>
<evidence type="ECO:0000256" key="5">
    <source>
        <dbReference type="RuleBase" id="RU362114"/>
    </source>
</evidence>
<evidence type="ECO:0000256" key="4">
    <source>
        <dbReference type="ARBA" id="ARBA00033987"/>
    </source>
</evidence>
<dbReference type="Gene3D" id="3.90.228.10">
    <property type="match status" value="1"/>
</dbReference>
<evidence type="ECO:0000256" key="3">
    <source>
        <dbReference type="ARBA" id="ARBA00023027"/>
    </source>
</evidence>
<dbReference type="PROSITE" id="PS51059">
    <property type="entry name" value="PARP_CATALYTIC"/>
    <property type="match status" value="1"/>
</dbReference>
<protein>
    <recommendedName>
        <fullName evidence="5">Poly [ADP-ribose] polymerase</fullName>
        <shortName evidence="5">PARP</shortName>
        <ecNumber evidence="5">2.4.2.-</ecNumber>
    </recommendedName>
</protein>
<dbReference type="InterPro" id="IPR012317">
    <property type="entry name" value="Poly(ADP-ribose)pol_cat_dom"/>
</dbReference>
<proteinExistence type="predicted"/>
<evidence type="ECO:0000256" key="2">
    <source>
        <dbReference type="ARBA" id="ARBA00022679"/>
    </source>
</evidence>
<dbReference type="SUPFAM" id="SSF56399">
    <property type="entry name" value="ADP-ribosylation"/>
    <property type="match status" value="1"/>
</dbReference>
<name>A0A4Q2V1U2_FUSOX</name>
<keyword evidence="3 5" id="KW-0520">NAD</keyword>
<dbReference type="GO" id="GO:0003950">
    <property type="term" value="F:NAD+ poly-ADP-ribosyltransferase activity"/>
    <property type="evidence" value="ECO:0007669"/>
    <property type="project" value="UniProtKB-UniRule"/>
</dbReference>
<sequence>MKHVDDIMNIERKSKNTIHCLDRQFTGLGSEESSPLGKNSEVFSHLENCVNNSRGATHKIVFEVGNIIRIRRQEDFKRFNDSVFCKMESGRRLLWHGLRVTNYAGILSHGLRIAPCESPMSGYMLGKGIYVAEMSSKSASSCHHTKPGGEGLLLLCEAELGTPIQKLAVANHKAGGGAKEQGMHSTRCLGRVVPSEWVDAGIVHKDPKGC</sequence>
<dbReference type="PANTHER" id="PTHR10459">
    <property type="entry name" value="DNA LIGASE"/>
    <property type="match status" value="1"/>
</dbReference>
<dbReference type="EC" id="2.4.2.-" evidence="5"/>
<dbReference type="EMBL" id="MQTW01001048">
    <property type="protein sequence ID" value="RYC78588.1"/>
    <property type="molecule type" value="Genomic_DNA"/>
</dbReference>
<comment type="catalytic activity">
    <reaction evidence="4">
        <text>NAD(+) + (ADP-D-ribosyl)n-acceptor = nicotinamide + (ADP-D-ribosyl)n+1-acceptor + H(+).</text>
        <dbReference type="EC" id="2.4.2.30"/>
    </reaction>
</comment>
<dbReference type="GO" id="GO:0070212">
    <property type="term" value="P:protein poly-ADP-ribosylation"/>
    <property type="evidence" value="ECO:0007669"/>
    <property type="project" value="TreeGrafter"/>
</dbReference>
<dbReference type="PANTHER" id="PTHR10459:SF60">
    <property type="entry name" value="POLY [ADP-RIBOSE] POLYMERASE 2"/>
    <property type="match status" value="1"/>
</dbReference>
<reference evidence="7 8" key="1">
    <citation type="submission" date="2016-12" db="EMBL/GenBank/DDBJ databases">
        <title>Draft genome sequence of Fusarium oxysporum causing rot on Narcissus.</title>
        <authorList>
            <person name="Armitage A.D."/>
            <person name="Taylor A."/>
            <person name="Clarkson J.P."/>
            <person name="Harrison R.J."/>
            <person name="Jackson A.C."/>
        </authorList>
    </citation>
    <scope>NUCLEOTIDE SEQUENCE [LARGE SCALE GENOMIC DNA]</scope>
    <source>
        <strain evidence="7 8">N139</strain>
    </source>
</reference>
<evidence type="ECO:0000256" key="1">
    <source>
        <dbReference type="ARBA" id="ARBA00022676"/>
    </source>
</evidence>
<comment type="caution">
    <text evidence="7">The sequence shown here is derived from an EMBL/GenBank/DDBJ whole genome shotgun (WGS) entry which is preliminary data.</text>
</comment>
<dbReference type="GO" id="GO:0006302">
    <property type="term" value="P:double-strand break repair"/>
    <property type="evidence" value="ECO:0007669"/>
    <property type="project" value="TreeGrafter"/>
</dbReference>
<evidence type="ECO:0000313" key="7">
    <source>
        <dbReference type="EMBL" id="RYC78588.1"/>
    </source>
</evidence>
<dbReference type="InterPro" id="IPR050800">
    <property type="entry name" value="ARTD/PARP"/>
</dbReference>
<dbReference type="GO" id="GO:1990404">
    <property type="term" value="F:NAD+-protein mono-ADP-ribosyltransferase activity"/>
    <property type="evidence" value="ECO:0007669"/>
    <property type="project" value="TreeGrafter"/>
</dbReference>
<keyword evidence="2 5" id="KW-0808">Transferase</keyword>
<organism evidence="7 8">
    <name type="scientific">Fusarium oxysporum f. sp. narcissi</name>
    <dbReference type="NCBI Taxonomy" id="451672"/>
    <lineage>
        <taxon>Eukaryota</taxon>
        <taxon>Fungi</taxon>
        <taxon>Dikarya</taxon>
        <taxon>Ascomycota</taxon>
        <taxon>Pezizomycotina</taxon>
        <taxon>Sordariomycetes</taxon>
        <taxon>Hypocreomycetidae</taxon>
        <taxon>Hypocreales</taxon>
        <taxon>Nectriaceae</taxon>
        <taxon>Fusarium</taxon>
        <taxon>Fusarium oxysporum species complex</taxon>
    </lineage>
</organism>
<keyword evidence="1 5" id="KW-0328">Glycosyltransferase</keyword>